<protein>
    <submittedName>
        <fullName evidence="2">Sugar phosphate nucleotidyltransferase</fullName>
    </submittedName>
</protein>
<dbReference type="InterPro" id="IPR029044">
    <property type="entry name" value="Nucleotide-diphossugar_trans"/>
</dbReference>
<gene>
    <name evidence="2" type="ORF">ACFQ1S_14660</name>
</gene>
<dbReference type="SUPFAM" id="SSF51161">
    <property type="entry name" value="Trimeric LpxA-like enzymes"/>
    <property type="match status" value="1"/>
</dbReference>
<feature type="non-terminal residue" evidence="2">
    <location>
        <position position="1"/>
    </location>
</feature>
<evidence type="ECO:0000313" key="2">
    <source>
        <dbReference type="EMBL" id="MFD1046706.1"/>
    </source>
</evidence>
<dbReference type="InterPro" id="IPR050486">
    <property type="entry name" value="Mannose-1P_guanyltransferase"/>
</dbReference>
<dbReference type="EMBL" id="JBHTIS010000757">
    <property type="protein sequence ID" value="MFD1046706.1"/>
    <property type="molecule type" value="Genomic_DNA"/>
</dbReference>
<name>A0ABW3M964_9PSEU</name>
<dbReference type="Gene3D" id="2.160.10.10">
    <property type="entry name" value="Hexapeptide repeat proteins"/>
    <property type="match status" value="1"/>
</dbReference>
<dbReference type="InterPro" id="IPR011004">
    <property type="entry name" value="Trimer_LpxA-like_sf"/>
</dbReference>
<accession>A0ABW3M964</accession>
<dbReference type="InterPro" id="IPR005835">
    <property type="entry name" value="NTP_transferase_dom"/>
</dbReference>
<dbReference type="Pfam" id="PF00483">
    <property type="entry name" value="NTP_transferase"/>
    <property type="match status" value="1"/>
</dbReference>
<sequence length="292" mass="30982">MMTGYHVGAVLTVGSVRYPARQVAGKYGMMVRDENGWCRRFLEKPSLPTIRTAVGGHDPLVDTNAGLYLIDCRFFRQLLATGGLVGMLSSRLDWGGDLLPWLIAKGAPVLSWPIERFGDLGSPKDYLQTVQSVLSGDYPDLAKMLPAPFADDVWVHESTLHHRDPATGLTLADKVRAGLVDLGEGVRIGRDVEIGTGVRIVNSDIGDSVDVGHNAVLHGVAIMDGAMIGPYARLTDTYVGTMTELASTAGAPTVTDGYTAIGDGVHIGRGTRLNGENIAPGTTITGCEPLSA</sequence>
<comment type="caution">
    <text evidence="2">The sequence shown here is derived from an EMBL/GenBank/DDBJ whole genome shotgun (WGS) entry which is preliminary data.</text>
</comment>
<evidence type="ECO:0000259" key="1">
    <source>
        <dbReference type="Pfam" id="PF00483"/>
    </source>
</evidence>
<organism evidence="2 3">
    <name type="scientific">Kibdelosporangium lantanae</name>
    <dbReference type="NCBI Taxonomy" id="1497396"/>
    <lineage>
        <taxon>Bacteria</taxon>
        <taxon>Bacillati</taxon>
        <taxon>Actinomycetota</taxon>
        <taxon>Actinomycetes</taxon>
        <taxon>Pseudonocardiales</taxon>
        <taxon>Pseudonocardiaceae</taxon>
        <taxon>Kibdelosporangium</taxon>
    </lineage>
</organism>
<dbReference type="Gene3D" id="3.90.550.10">
    <property type="entry name" value="Spore Coat Polysaccharide Biosynthesis Protein SpsA, Chain A"/>
    <property type="match status" value="1"/>
</dbReference>
<dbReference type="Proteomes" id="UP001597045">
    <property type="component" value="Unassembled WGS sequence"/>
</dbReference>
<feature type="domain" description="Nucleotidyl transferase" evidence="1">
    <location>
        <begin position="23"/>
        <end position="133"/>
    </location>
</feature>
<evidence type="ECO:0000313" key="3">
    <source>
        <dbReference type="Proteomes" id="UP001597045"/>
    </source>
</evidence>
<dbReference type="SUPFAM" id="SSF53448">
    <property type="entry name" value="Nucleotide-diphospho-sugar transferases"/>
    <property type="match status" value="1"/>
</dbReference>
<reference evidence="3" key="1">
    <citation type="journal article" date="2019" name="Int. J. Syst. Evol. Microbiol.">
        <title>The Global Catalogue of Microorganisms (GCM) 10K type strain sequencing project: providing services to taxonomists for standard genome sequencing and annotation.</title>
        <authorList>
            <consortium name="The Broad Institute Genomics Platform"/>
            <consortium name="The Broad Institute Genome Sequencing Center for Infectious Disease"/>
            <person name="Wu L."/>
            <person name="Ma J."/>
        </authorList>
    </citation>
    <scope>NUCLEOTIDE SEQUENCE [LARGE SCALE GENOMIC DNA]</scope>
    <source>
        <strain evidence="3">JCM 31486</strain>
    </source>
</reference>
<dbReference type="PANTHER" id="PTHR22572">
    <property type="entry name" value="SUGAR-1-PHOSPHATE GUANYL TRANSFERASE"/>
    <property type="match status" value="1"/>
</dbReference>
<proteinExistence type="predicted"/>
<keyword evidence="3" id="KW-1185">Reference proteome</keyword>